<comment type="caution">
    <text evidence="2">The sequence shown here is derived from an EMBL/GenBank/DDBJ whole genome shotgun (WGS) entry which is preliminary data.</text>
</comment>
<proteinExistence type="predicted"/>
<reference evidence="2" key="1">
    <citation type="submission" date="2022-12" db="EMBL/GenBank/DDBJ databases">
        <title>Draft genome assemblies for two species of Escallonia (Escalloniales).</title>
        <authorList>
            <person name="Chanderbali A."/>
            <person name="Dervinis C."/>
            <person name="Anghel I."/>
            <person name="Soltis D."/>
            <person name="Soltis P."/>
            <person name="Zapata F."/>
        </authorList>
    </citation>
    <scope>NUCLEOTIDE SEQUENCE</scope>
    <source>
        <strain evidence="2">UCBG92.1500</strain>
        <tissue evidence="2">Leaf</tissue>
    </source>
</reference>
<feature type="region of interest" description="Disordered" evidence="1">
    <location>
        <begin position="141"/>
        <end position="186"/>
    </location>
</feature>
<dbReference type="EMBL" id="JAVXUO010000370">
    <property type="protein sequence ID" value="KAK2992918.1"/>
    <property type="molecule type" value="Genomic_DNA"/>
</dbReference>
<dbReference type="AlphaFoldDB" id="A0AA88RYC9"/>
<dbReference type="Proteomes" id="UP001187471">
    <property type="component" value="Unassembled WGS sequence"/>
</dbReference>
<keyword evidence="3" id="KW-1185">Reference proteome</keyword>
<evidence type="ECO:0000256" key="1">
    <source>
        <dbReference type="SAM" id="MobiDB-lite"/>
    </source>
</evidence>
<name>A0AA88RYC9_9ASTE</name>
<gene>
    <name evidence="2" type="ORF">RJ640_024072</name>
</gene>
<sequence>MENGAGLAGFGGRLALRELLQNCSANIGHVINGTPALTPSNVEFHPQCVKNPPTALCDSISTCGDQPRIRRHLPRMKGLLDASKPNPSSINCDVARRDRLPRQTYSGSNSSNELTTTPYAASPASFCAAAEDIYGDGGSQMGWDNVEVGVRQHQDEASKGTSLPAECLSRKNESPKSNDEIDLRKL</sequence>
<protein>
    <submittedName>
        <fullName evidence="2">Uncharacterized protein</fullName>
    </submittedName>
</protein>
<feature type="compositionally biased region" description="Basic and acidic residues" evidence="1">
    <location>
        <begin position="168"/>
        <end position="186"/>
    </location>
</feature>
<organism evidence="2 3">
    <name type="scientific">Escallonia rubra</name>
    <dbReference type="NCBI Taxonomy" id="112253"/>
    <lineage>
        <taxon>Eukaryota</taxon>
        <taxon>Viridiplantae</taxon>
        <taxon>Streptophyta</taxon>
        <taxon>Embryophyta</taxon>
        <taxon>Tracheophyta</taxon>
        <taxon>Spermatophyta</taxon>
        <taxon>Magnoliopsida</taxon>
        <taxon>eudicotyledons</taxon>
        <taxon>Gunneridae</taxon>
        <taxon>Pentapetalae</taxon>
        <taxon>asterids</taxon>
        <taxon>campanulids</taxon>
        <taxon>Escalloniales</taxon>
        <taxon>Escalloniaceae</taxon>
        <taxon>Escallonia</taxon>
    </lineage>
</organism>
<accession>A0AA88RYC9</accession>
<evidence type="ECO:0000313" key="2">
    <source>
        <dbReference type="EMBL" id="KAK2992918.1"/>
    </source>
</evidence>
<evidence type="ECO:0000313" key="3">
    <source>
        <dbReference type="Proteomes" id="UP001187471"/>
    </source>
</evidence>